<dbReference type="EMBL" id="RAXT01000017">
    <property type="protein sequence ID" value="RKG37753.1"/>
    <property type="molecule type" value="Genomic_DNA"/>
</dbReference>
<dbReference type="RefSeq" id="WP_120384162.1">
    <property type="nucleotide sequence ID" value="NZ_RAXT01000017.1"/>
</dbReference>
<name>A0A3A8FAP5_9GAMM</name>
<comment type="caution">
    <text evidence="1">The sequence shown here is derived from an EMBL/GenBank/DDBJ whole genome shotgun (WGS) entry which is preliminary data.</text>
</comment>
<evidence type="ECO:0000313" key="2">
    <source>
        <dbReference type="Proteomes" id="UP000280405"/>
    </source>
</evidence>
<dbReference type="Proteomes" id="UP000280405">
    <property type="component" value="Unassembled WGS sequence"/>
</dbReference>
<dbReference type="AlphaFoldDB" id="A0A3A8FAP5"/>
<evidence type="ECO:0000313" key="1">
    <source>
        <dbReference type="EMBL" id="RKG37753.1"/>
    </source>
</evidence>
<dbReference type="OrthoDB" id="6670599at2"/>
<gene>
    <name evidence="1" type="ORF">D7V20_09970</name>
</gene>
<dbReference type="Pfam" id="PF11876">
    <property type="entry name" value="TsiV"/>
    <property type="match status" value="1"/>
</dbReference>
<proteinExistence type="predicted"/>
<dbReference type="InterPro" id="IPR021815">
    <property type="entry name" value="TsiV"/>
</dbReference>
<sequence length="436" mass="51069">MIQSEQDLEPYLKDFQWVEHRQDQPDLFITGAEFQAHFLYFAGHTLEKRQALVECIEAYNQHFGKYLTWGGYYDDHGEGHYADLDDPKMPSIRQVITQKSHPDDQIEWYCASGDRKEAPEYMISAMTNRGWEGRILYCSEIRFCVPNNLIFDTKTKAILMQLIQLFIEKLDVYHAVAGFQSILPYRPMGVGDYALVQGEQFWGIYQGAGSRERNLIQDGIKSIDWLTYLSNTLVQRICEVKTFAKYCEFFDLKPQQLENGFLFQLEDFPQLLPSNLPVLASFYNLNRALRPLRNGAYWNISQDVGNNYKVLDVDASRKWIRRLDAPDIFPDCGHYEDRKPRKKNIYLDSGRPCEIDGVYRYDEQVGLDGQPEYVGYKDRNDYKPNNLDDYRQQVVLLKGDIAPRFLDFYENAVLKEAKKIKWHLVSEIVRIKEDEA</sequence>
<reference evidence="1 2" key="1">
    <citation type="submission" date="2018-09" db="EMBL/GenBank/DDBJ databases">
        <title>The draft genome of Acinetobacter spp. strains.</title>
        <authorList>
            <person name="Qin J."/>
            <person name="Feng Y."/>
            <person name="Zong Z."/>
        </authorList>
    </citation>
    <scope>NUCLEOTIDE SEQUENCE [LARGE SCALE GENOMIC DNA]</scope>
    <source>
        <strain evidence="1 2">WCHAc060115</strain>
    </source>
</reference>
<protein>
    <submittedName>
        <fullName evidence="1">DUF3396 domain-containing protein</fullName>
    </submittedName>
</protein>
<accession>A0A3A8FAP5</accession>
<organism evidence="1 2">
    <name type="scientific">Acinetobacter rongchengensis</name>
    <dbReference type="NCBI Taxonomy" id="2419601"/>
    <lineage>
        <taxon>Bacteria</taxon>
        <taxon>Pseudomonadati</taxon>
        <taxon>Pseudomonadota</taxon>
        <taxon>Gammaproteobacteria</taxon>
        <taxon>Moraxellales</taxon>
        <taxon>Moraxellaceae</taxon>
        <taxon>Acinetobacter</taxon>
    </lineage>
</organism>
<keyword evidence="2" id="KW-1185">Reference proteome</keyword>